<evidence type="ECO:0000256" key="11">
    <source>
        <dbReference type="ARBA" id="ARBA00023128"/>
    </source>
</evidence>
<comment type="subunit">
    <text evidence="15">Interacts with RSC1A1.</text>
</comment>
<dbReference type="PANTHER" id="PTHR17490">
    <property type="entry name" value="SUA5"/>
    <property type="match status" value="1"/>
</dbReference>
<evidence type="ECO:0000256" key="8">
    <source>
        <dbReference type="ARBA" id="ARBA00022490"/>
    </source>
</evidence>
<dbReference type="GO" id="GO:0003725">
    <property type="term" value="F:double-stranded RNA binding"/>
    <property type="evidence" value="ECO:0007669"/>
    <property type="project" value="InterPro"/>
</dbReference>
<keyword evidence="9" id="KW-0808">Transferase</keyword>
<dbReference type="GO" id="GO:0000049">
    <property type="term" value="F:tRNA binding"/>
    <property type="evidence" value="ECO:0007669"/>
    <property type="project" value="TreeGrafter"/>
</dbReference>
<dbReference type="AlphaFoldDB" id="F1LDN1"/>
<organism evidence="17">
    <name type="scientific">Ascaris suum</name>
    <name type="common">Pig roundworm</name>
    <name type="synonym">Ascaris lumbricoides</name>
    <dbReference type="NCBI Taxonomy" id="6253"/>
    <lineage>
        <taxon>Eukaryota</taxon>
        <taxon>Metazoa</taxon>
        <taxon>Ecdysozoa</taxon>
        <taxon>Nematoda</taxon>
        <taxon>Chromadorea</taxon>
        <taxon>Rhabditida</taxon>
        <taxon>Spirurina</taxon>
        <taxon>Ascaridomorpha</taxon>
        <taxon>Ascaridoidea</taxon>
        <taxon>Ascarididae</taxon>
        <taxon>Ascaris</taxon>
    </lineage>
</organism>
<evidence type="ECO:0000256" key="6">
    <source>
        <dbReference type="ARBA" id="ARBA00015492"/>
    </source>
</evidence>
<dbReference type="PROSITE" id="PS51163">
    <property type="entry name" value="YRDC"/>
    <property type="match status" value="1"/>
</dbReference>
<dbReference type="FunFam" id="3.90.870.10:FF:000007">
    <property type="entry name" value="YrdC N6-threonylcarbamoyltransferase domain containing"/>
    <property type="match status" value="1"/>
</dbReference>
<comment type="function">
    <text evidence="14">Cytoplasmic and mitochondrial threonylcarbamoyl-AMP synthase required for the formation of a threonylcarbamoyl group on adenosine at position 37 (t(6)A37) in tRNAs that read codons beginning with adenine. Catalyzes the conversion of L-threonine, HCO(3)(-)/CO(2) and ATP to give threonylcarbamoyl-AMP (TC-AMP) as the acyladenylate intermediate, with the release of diphosphate. Participates in t(6)A37 formation in cytoplasmic and mitochondrial tRNAs. May regulate the activity of some transporters.</text>
</comment>
<dbReference type="EMBL" id="JI179216">
    <property type="protein sequence ID" value="ADY48235.1"/>
    <property type="molecule type" value="mRNA"/>
</dbReference>
<evidence type="ECO:0000256" key="13">
    <source>
        <dbReference type="ARBA" id="ARBA00048366"/>
    </source>
</evidence>
<comment type="subcellular location">
    <subcellularLocation>
        <location evidence="2">Cell membrane</location>
        <topology evidence="2">Peripheral membrane protein</topology>
    </subcellularLocation>
    <subcellularLocation>
        <location evidence="3">Cytoplasm</location>
    </subcellularLocation>
    <subcellularLocation>
        <location evidence="1">Mitochondrion</location>
    </subcellularLocation>
</comment>
<dbReference type="EC" id="2.7.7.87" evidence="5"/>
<evidence type="ECO:0000256" key="3">
    <source>
        <dbReference type="ARBA" id="ARBA00004496"/>
    </source>
</evidence>
<dbReference type="SUPFAM" id="SSF55821">
    <property type="entry name" value="YrdC/RibB"/>
    <property type="match status" value="1"/>
</dbReference>
<dbReference type="InterPro" id="IPR050156">
    <property type="entry name" value="TC-AMP_synthase_SUA5"/>
</dbReference>
<proteinExistence type="evidence at transcript level"/>
<keyword evidence="11" id="KW-0496">Mitochondrion</keyword>
<keyword evidence="7" id="KW-1003">Cell membrane</keyword>
<evidence type="ECO:0000256" key="15">
    <source>
        <dbReference type="ARBA" id="ARBA00063146"/>
    </source>
</evidence>
<comment type="similarity">
    <text evidence="4">Belongs to the SUA5 family.</text>
</comment>
<evidence type="ECO:0000256" key="10">
    <source>
        <dbReference type="ARBA" id="ARBA00022946"/>
    </source>
</evidence>
<dbReference type="InterPro" id="IPR017945">
    <property type="entry name" value="DHBP_synth_RibB-like_a/b_dom"/>
</dbReference>
<reference evidence="17" key="1">
    <citation type="journal article" date="2011" name="Genome Res.">
        <title>Deep small RNA sequencing from the nematode Ascaris reveals conservation, functional diversification, and novel developmental profiles.</title>
        <authorList>
            <person name="Wang J."/>
            <person name="Czech B."/>
            <person name="Crunk A."/>
            <person name="Wallace A."/>
            <person name="Mitreva M."/>
            <person name="Hannon G.J."/>
            <person name="Davis R.E."/>
        </authorList>
    </citation>
    <scope>NUCLEOTIDE SEQUENCE</scope>
</reference>
<protein>
    <recommendedName>
        <fullName evidence="6">Threonylcarbamoyl-AMP synthase</fullName>
        <ecNumber evidence="5">2.7.7.87</ecNumber>
    </recommendedName>
</protein>
<keyword evidence="10" id="KW-0809">Transit peptide</keyword>
<evidence type="ECO:0000256" key="14">
    <source>
        <dbReference type="ARBA" id="ARBA00058524"/>
    </source>
</evidence>
<evidence type="ECO:0000256" key="5">
    <source>
        <dbReference type="ARBA" id="ARBA00012584"/>
    </source>
</evidence>
<comment type="catalytic activity">
    <reaction evidence="13">
        <text>L-threonine + hydrogencarbonate + ATP = L-threonylcarbamoyladenylate + diphosphate + H2O</text>
        <dbReference type="Rhea" id="RHEA:36407"/>
        <dbReference type="ChEBI" id="CHEBI:15377"/>
        <dbReference type="ChEBI" id="CHEBI:17544"/>
        <dbReference type="ChEBI" id="CHEBI:30616"/>
        <dbReference type="ChEBI" id="CHEBI:33019"/>
        <dbReference type="ChEBI" id="CHEBI:57926"/>
        <dbReference type="ChEBI" id="CHEBI:73682"/>
        <dbReference type="EC" id="2.7.7.87"/>
    </reaction>
</comment>
<dbReference type="PANTHER" id="PTHR17490:SF10">
    <property type="entry name" value="THREONYLCARBAMOYL-AMP SYNTHASE"/>
    <property type="match status" value="1"/>
</dbReference>
<dbReference type="GO" id="GO:0061710">
    <property type="term" value="F:L-threonylcarbamoyladenylate synthase"/>
    <property type="evidence" value="ECO:0007669"/>
    <property type="project" value="UniProtKB-EC"/>
</dbReference>
<evidence type="ECO:0000256" key="9">
    <source>
        <dbReference type="ARBA" id="ARBA00022679"/>
    </source>
</evidence>
<evidence type="ECO:0000259" key="16">
    <source>
        <dbReference type="PROSITE" id="PS51163"/>
    </source>
</evidence>
<dbReference type="GO" id="GO:0005886">
    <property type="term" value="C:plasma membrane"/>
    <property type="evidence" value="ECO:0007669"/>
    <property type="project" value="UniProtKB-SubCell"/>
</dbReference>
<evidence type="ECO:0000256" key="4">
    <source>
        <dbReference type="ARBA" id="ARBA00007663"/>
    </source>
</evidence>
<keyword evidence="12" id="KW-0472">Membrane</keyword>
<dbReference type="InterPro" id="IPR006070">
    <property type="entry name" value="Sua5-like_dom"/>
</dbReference>
<dbReference type="Pfam" id="PF01300">
    <property type="entry name" value="Sua5_yciO_yrdC"/>
    <property type="match status" value="1"/>
</dbReference>
<sequence length="226" mass="24566">MDKIIRLTDSTFEVALSRAVAVLESGGVIALPTDTIYGLSTTLGNADKLFKLKFRSRMKPFALFLSDVTEISKWAIPTIGIHTMRRLLPGPVTLVFNRSSRLPAEFNEGHRTIGIRIPDHSFVHALSKRLGDTPLAQTSANLSGAAENPVSVEDFEDLWPGVDLIIDGDVLKDPTGKVSRRGSTVVNLCIPGTYSIIRDGCARSSTEERLRDCGLTAITDGESSVR</sequence>
<keyword evidence="8" id="KW-0963">Cytoplasm</keyword>
<dbReference type="GO" id="GO:0006450">
    <property type="term" value="P:regulation of translational fidelity"/>
    <property type="evidence" value="ECO:0007669"/>
    <property type="project" value="TreeGrafter"/>
</dbReference>
<evidence type="ECO:0000256" key="12">
    <source>
        <dbReference type="ARBA" id="ARBA00023136"/>
    </source>
</evidence>
<accession>F1LDN1</accession>
<dbReference type="Gene3D" id="3.90.870.10">
    <property type="entry name" value="DHBP synthase"/>
    <property type="match status" value="1"/>
</dbReference>
<name>F1LDN1_ASCSU</name>
<evidence type="ECO:0000256" key="2">
    <source>
        <dbReference type="ARBA" id="ARBA00004202"/>
    </source>
</evidence>
<evidence type="ECO:0000313" key="17">
    <source>
        <dbReference type="EMBL" id="ADY48235.1"/>
    </source>
</evidence>
<evidence type="ECO:0000256" key="7">
    <source>
        <dbReference type="ARBA" id="ARBA00022475"/>
    </source>
</evidence>
<feature type="domain" description="YrdC-like" evidence="16">
    <location>
        <begin position="13"/>
        <end position="202"/>
    </location>
</feature>
<dbReference type="GO" id="GO:0005739">
    <property type="term" value="C:mitochondrion"/>
    <property type="evidence" value="ECO:0007669"/>
    <property type="project" value="UniProtKB-SubCell"/>
</dbReference>
<evidence type="ECO:0000256" key="1">
    <source>
        <dbReference type="ARBA" id="ARBA00004173"/>
    </source>
</evidence>